<dbReference type="RefSeq" id="WP_189880271.1">
    <property type="nucleotide sequence ID" value="NZ_BMWA01000040.1"/>
</dbReference>
<evidence type="ECO:0000313" key="1">
    <source>
        <dbReference type="EMBL" id="MFC7011751.1"/>
    </source>
</evidence>
<gene>
    <name evidence="1" type="ORF">ACFQMH_08570</name>
</gene>
<protein>
    <submittedName>
        <fullName evidence="1">DUF6415 family natural product biosynthesis protein</fullName>
    </submittedName>
</protein>
<accession>A0ABW2DV73</accession>
<dbReference type="EMBL" id="JBHSYM010000021">
    <property type="protein sequence ID" value="MFC7011751.1"/>
    <property type="molecule type" value="Genomic_DNA"/>
</dbReference>
<keyword evidence="2" id="KW-1185">Reference proteome</keyword>
<organism evidence="1 2">
    <name type="scientific">Streptomyces viridiviolaceus</name>
    <dbReference type="NCBI Taxonomy" id="68282"/>
    <lineage>
        <taxon>Bacteria</taxon>
        <taxon>Bacillati</taxon>
        <taxon>Actinomycetota</taxon>
        <taxon>Actinomycetes</taxon>
        <taxon>Kitasatosporales</taxon>
        <taxon>Streptomycetaceae</taxon>
        <taxon>Streptomyces</taxon>
    </lineage>
</organism>
<dbReference type="Pfam" id="PF19979">
    <property type="entry name" value="DUF6415"/>
    <property type="match status" value="1"/>
</dbReference>
<name>A0ABW2DV73_9ACTN</name>
<proteinExistence type="predicted"/>
<evidence type="ECO:0000313" key="2">
    <source>
        <dbReference type="Proteomes" id="UP001596409"/>
    </source>
</evidence>
<comment type="caution">
    <text evidence="1">The sequence shown here is derived from an EMBL/GenBank/DDBJ whole genome shotgun (WGS) entry which is preliminary data.</text>
</comment>
<reference evidence="2" key="1">
    <citation type="journal article" date="2019" name="Int. J. Syst. Evol. Microbiol.">
        <title>The Global Catalogue of Microorganisms (GCM) 10K type strain sequencing project: providing services to taxonomists for standard genome sequencing and annotation.</title>
        <authorList>
            <consortium name="The Broad Institute Genomics Platform"/>
            <consortium name="The Broad Institute Genome Sequencing Center for Infectious Disease"/>
            <person name="Wu L."/>
            <person name="Ma J."/>
        </authorList>
    </citation>
    <scope>NUCLEOTIDE SEQUENCE [LARGE SCALE GENOMIC DNA]</scope>
    <source>
        <strain evidence="2">JCM 4855</strain>
    </source>
</reference>
<dbReference type="Proteomes" id="UP001596409">
    <property type="component" value="Unassembled WGS sequence"/>
</dbReference>
<sequence>MNGTQQDTATAPVDLTVLRETAAVLVSRDATAVPFPENADVGVLTEMVRGHLAVLIPELELAAAKLPEESVARYCVLACIGEARGKLSVQASPRYGGALGYARRLARVLNALCDHYEKLGAL</sequence>
<dbReference type="InterPro" id="IPR046300">
    <property type="entry name" value="DUF6415"/>
</dbReference>